<evidence type="ECO:0000256" key="4">
    <source>
        <dbReference type="ARBA" id="ARBA00023136"/>
    </source>
</evidence>
<dbReference type="Pfam" id="PF02674">
    <property type="entry name" value="Colicin_V"/>
    <property type="match status" value="1"/>
</dbReference>
<dbReference type="Proteomes" id="UP001597101">
    <property type="component" value="Unassembled WGS sequence"/>
</dbReference>
<keyword evidence="2 6" id="KW-0812">Transmembrane</keyword>
<feature type="transmembrane region" description="Helical" evidence="6">
    <location>
        <begin position="106"/>
        <end position="130"/>
    </location>
</feature>
<evidence type="ECO:0000256" key="1">
    <source>
        <dbReference type="ARBA" id="ARBA00004141"/>
    </source>
</evidence>
<keyword evidence="8" id="KW-1185">Reference proteome</keyword>
<organism evidence="7 8">
    <name type="scientific">Pseudahrensia aquimaris</name>
    <dbReference type="NCBI Taxonomy" id="744461"/>
    <lineage>
        <taxon>Bacteria</taxon>
        <taxon>Pseudomonadati</taxon>
        <taxon>Pseudomonadota</taxon>
        <taxon>Alphaproteobacteria</taxon>
        <taxon>Hyphomicrobiales</taxon>
        <taxon>Ahrensiaceae</taxon>
        <taxon>Pseudahrensia</taxon>
    </lineage>
</organism>
<evidence type="ECO:0000313" key="7">
    <source>
        <dbReference type="EMBL" id="MFD0915714.1"/>
    </source>
</evidence>
<dbReference type="EMBL" id="JBHTJV010000003">
    <property type="protein sequence ID" value="MFD0915714.1"/>
    <property type="molecule type" value="Genomic_DNA"/>
</dbReference>
<reference evidence="8" key="1">
    <citation type="journal article" date="2019" name="Int. J. Syst. Evol. Microbiol.">
        <title>The Global Catalogue of Microorganisms (GCM) 10K type strain sequencing project: providing services to taxonomists for standard genome sequencing and annotation.</title>
        <authorList>
            <consortium name="The Broad Institute Genomics Platform"/>
            <consortium name="The Broad Institute Genome Sequencing Center for Infectious Disease"/>
            <person name="Wu L."/>
            <person name="Ma J."/>
        </authorList>
    </citation>
    <scope>NUCLEOTIDE SEQUENCE [LARGE SCALE GENOMIC DNA]</scope>
    <source>
        <strain evidence="8">CCUG 60023</strain>
    </source>
</reference>
<evidence type="ECO:0000256" key="3">
    <source>
        <dbReference type="ARBA" id="ARBA00022989"/>
    </source>
</evidence>
<protein>
    <submittedName>
        <fullName evidence="7">CvpA family protein</fullName>
    </submittedName>
</protein>
<evidence type="ECO:0000313" key="8">
    <source>
        <dbReference type="Proteomes" id="UP001597101"/>
    </source>
</evidence>
<dbReference type="InterPro" id="IPR003825">
    <property type="entry name" value="Colicin-V_CvpA"/>
</dbReference>
<evidence type="ECO:0000256" key="6">
    <source>
        <dbReference type="SAM" id="Phobius"/>
    </source>
</evidence>
<proteinExistence type="predicted"/>
<dbReference type="PANTHER" id="PTHR36926:SF1">
    <property type="entry name" value="COLICIN V PRODUCTION PROTEIN"/>
    <property type="match status" value="1"/>
</dbReference>
<name>A0ABW3FB84_9HYPH</name>
<keyword evidence="4 6" id="KW-0472">Membrane</keyword>
<feature type="transmembrane region" description="Helical" evidence="6">
    <location>
        <begin position="6"/>
        <end position="22"/>
    </location>
</feature>
<comment type="subcellular location">
    <subcellularLocation>
        <location evidence="1">Membrane</location>
        <topology evidence="1">Multi-pass membrane protein</topology>
    </subcellularLocation>
</comment>
<accession>A0ABW3FB84</accession>
<dbReference type="InterPro" id="IPR052719">
    <property type="entry name" value="CvpA-like"/>
</dbReference>
<feature type="transmembrane region" description="Helical" evidence="6">
    <location>
        <begin position="29"/>
        <end position="46"/>
    </location>
</feature>
<evidence type="ECO:0000256" key="2">
    <source>
        <dbReference type="ARBA" id="ARBA00022692"/>
    </source>
</evidence>
<feature type="region of interest" description="Disordered" evidence="5">
    <location>
        <begin position="170"/>
        <end position="190"/>
    </location>
</feature>
<dbReference type="PANTHER" id="PTHR36926">
    <property type="entry name" value="COLICIN V PRODUCTION PROTEIN"/>
    <property type="match status" value="1"/>
</dbReference>
<keyword evidence="3 6" id="KW-1133">Transmembrane helix</keyword>
<feature type="transmembrane region" description="Helical" evidence="6">
    <location>
        <begin position="66"/>
        <end position="94"/>
    </location>
</feature>
<gene>
    <name evidence="7" type="ORF">ACFQ14_04780</name>
</gene>
<comment type="caution">
    <text evidence="7">The sequence shown here is derived from an EMBL/GenBank/DDBJ whole genome shotgun (WGS) entry which is preliminary data.</text>
</comment>
<sequence length="190" mass="20571">MPFLLDGILIVVMLVSAILAMIRGFSREIFSIISWAVAAFAAFSFYKMLMPTVANLIPSIADKELVLAVISALVIFLIVLIIVSYLTMLVADMIIDSRIGVLDRTLGFIFGAVRGALLVIVTLMGFLWLAGDQEPTWVAEAKSRPMMESIGIGLRDALPDNLEDLISKALKGDAAPETPGEQDATPTEEN</sequence>
<evidence type="ECO:0000256" key="5">
    <source>
        <dbReference type="SAM" id="MobiDB-lite"/>
    </source>
</evidence>
<dbReference type="RefSeq" id="WP_377211561.1">
    <property type="nucleotide sequence ID" value="NZ_JBHTJV010000003.1"/>
</dbReference>